<reference evidence="2" key="1">
    <citation type="submission" date="2018-02" db="EMBL/GenBank/DDBJ databases">
        <title>Rhizophora mucronata_Transcriptome.</title>
        <authorList>
            <person name="Meera S.P."/>
            <person name="Sreeshan A."/>
            <person name="Augustine A."/>
        </authorList>
    </citation>
    <scope>NUCLEOTIDE SEQUENCE</scope>
    <source>
        <tissue evidence="2">Leaf</tissue>
    </source>
</reference>
<keyword evidence="1" id="KW-0472">Membrane</keyword>
<protein>
    <submittedName>
        <fullName evidence="2">Uncharacterized protein</fullName>
    </submittedName>
</protein>
<sequence>MSVYVHHIRETYTSSKNVFLSIYTFVICSTILIMNLPG</sequence>
<dbReference type="AlphaFoldDB" id="A0A2P2Q8Q9"/>
<keyword evidence="1" id="KW-1133">Transmembrane helix</keyword>
<organism evidence="2">
    <name type="scientific">Rhizophora mucronata</name>
    <name type="common">Asiatic mangrove</name>
    <dbReference type="NCBI Taxonomy" id="61149"/>
    <lineage>
        <taxon>Eukaryota</taxon>
        <taxon>Viridiplantae</taxon>
        <taxon>Streptophyta</taxon>
        <taxon>Embryophyta</taxon>
        <taxon>Tracheophyta</taxon>
        <taxon>Spermatophyta</taxon>
        <taxon>Magnoliopsida</taxon>
        <taxon>eudicotyledons</taxon>
        <taxon>Gunneridae</taxon>
        <taxon>Pentapetalae</taxon>
        <taxon>rosids</taxon>
        <taxon>fabids</taxon>
        <taxon>Malpighiales</taxon>
        <taxon>Rhizophoraceae</taxon>
        <taxon>Rhizophora</taxon>
    </lineage>
</organism>
<accession>A0A2P2Q8Q9</accession>
<name>A0A2P2Q8Q9_RHIMU</name>
<feature type="transmembrane region" description="Helical" evidence="1">
    <location>
        <begin position="18"/>
        <end position="36"/>
    </location>
</feature>
<proteinExistence type="predicted"/>
<evidence type="ECO:0000256" key="1">
    <source>
        <dbReference type="SAM" id="Phobius"/>
    </source>
</evidence>
<evidence type="ECO:0000313" key="2">
    <source>
        <dbReference type="EMBL" id="MBX63376.1"/>
    </source>
</evidence>
<dbReference type="EMBL" id="GGEC01082892">
    <property type="protein sequence ID" value="MBX63376.1"/>
    <property type="molecule type" value="Transcribed_RNA"/>
</dbReference>
<keyword evidence="1" id="KW-0812">Transmembrane</keyword>